<proteinExistence type="predicted"/>
<reference evidence="2" key="1">
    <citation type="journal article" date="2019" name="Int. J. Syst. Evol. Microbiol.">
        <title>The Global Catalogue of Microorganisms (GCM) 10K type strain sequencing project: providing services to taxonomists for standard genome sequencing and annotation.</title>
        <authorList>
            <consortium name="The Broad Institute Genomics Platform"/>
            <consortium name="The Broad Institute Genome Sequencing Center for Infectious Disease"/>
            <person name="Wu L."/>
            <person name="Ma J."/>
        </authorList>
    </citation>
    <scope>NUCLEOTIDE SEQUENCE [LARGE SCALE GENOMIC DNA]</scope>
    <source>
        <strain evidence="2">CGMCC 1.15197</strain>
    </source>
</reference>
<evidence type="ECO:0008006" key="3">
    <source>
        <dbReference type="Google" id="ProtNLM"/>
    </source>
</evidence>
<evidence type="ECO:0000313" key="2">
    <source>
        <dbReference type="Proteomes" id="UP000632273"/>
    </source>
</evidence>
<dbReference type="EMBL" id="BMHT01000007">
    <property type="protein sequence ID" value="GGF22426.1"/>
    <property type="molecule type" value="Genomic_DNA"/>
</dbReference>
<gene>
    <name evidence="1" type="ORF">GCM10011383_37570</name>
</gene>
<name>A0ABQ1UM75_9BACT</name>
<sequence>MSFLPETEKQRESRLQSTCHTWFHNELCSLPEFQHLRGLGFMIHNDGAKSALTAALDTSRGLIPGIPDWFLSVPCSSPFGTSYHGFYFEFKVGKNKLSPIQSKRIEQLRAMGYKVAVVDNFEHYKELIMDYLNSPKLPESNPLRLGA</sequence>
<keyword evidence="2" id="KW-1185">Reference proteome</keyword>
<dbReference type="RefSeq" id="WP_188815592.1">
    <property type="nucleotide sequence ID" value="NZ_BMHT01000007.1"/>
</dbReference>
<protein>
    <recommendedName>
        <fullName evidence="3">VRR-NUC domain-containing protein</fullName>
    </recommendedName>
</protein>
<dbReference type="Proteomes" id="UP000632273">
    <property type="component" value="Unassembled WGS sequence"/>
</dbReference>
<evidence type="ECO:0000313" key="1">
    <source>
        <dbReference type="EMBL" id="GGF22426.1"/>
    </source>
</evidence>
<comment type="caution">
    <text evidence="1">The sequence shown here is derived from an EMBL/GenBank/DDBJ whole genome shotgun (WGS) entry which is preliminary data.</text>
</comment>
<dbReference type="InterPro" id="IPR011856">
    <property type="entry name" value="tRNA_endonuc-like_dom_sf"/>
</dbReference>
<accession>A0ABQ1UM75</accession>
<dbReference type="Gene3D" id="3.40.1350.10">
    <property type="match status" value="1"/>
</dbReference>
<organism evidence="1 2">
    <name type="scientific">Hymenobacter cavernae</name>
    <dbReference type="NCBI Taxonomy" id="2044852"/>
    <lineage>
        <taxon>Bacteria</taxon>
        <taxon>Pseudomonadati</taxon>
        <taxon>Bacteroidota</taxon>
        <taxon>Cytophagia</taxon>
        <taxon>Cytophagales</taxon>
        <taxon>Hymenobacteraceae</taxon>
        <taxon>Hymenobacter</taxon>
    </lineage>
</organism>